<reference evidence="1" key="1">
    <citation type="submission" date="2023-03" db="UniProtKB">
        <authorList>
            <consortium name="EnsemblPlants"/>
        </authorList>
    </citation>
    <scope>IDENTIFICATION</scope>
</reference>
<name>A0A9I9EC10_CUCME</name>
<dbReference type="EnsemblPlants" id="MELO3C031675.2.1">
    <property type="protein sequence ID" value="MELO3C031675.2.1"/>
    <property type="gene ID" value="MELO3C031675.2"/>
</dbReference>
<dbReference type="AlphaFoldDB" id="A0A9I9EC10"/>
<sequence>MFPLHMVSLLRRWKIVMCSDHVEGRKGFLHSIFRLPRKSSPLKKRYPNQLQKKTTYFPFP</sequence>
<organism evidence="1">
    <name type="scientific">Cucumis melo</name>
    <name type="common">Muskmelon</name>
    <dbReference type="NCBI Taxonomy" id="3656"/>
    <lineage>
        <taxon>Eukaryota</taxon>
        <taxon>Viridiplantae</taxon>
        <taxon>Streptophyta</taxon>
        <taxon>Embryophyta</taxon>
        <taxon>Tracheophyta</taxon>
        <taxon>Spermatophyta</taxon>
        <taxon>Magnoliopsida</taxon>
        <taxon>eudicotyledons</taxon>
        <taxon>Gunneridae</taxon>
        <taxon>Pentapetalae</taxon>
        <taxon>rosids</taxon>
        <taxon>fabids</taxon>
        <taxon>Cucurbitales</taxon>
        <taxon>Cucurbitaceae</taxon>
        <taxon>Benincaseae</taxon>
        <taxon>Cucumis</taxon>
    </lineage>
</organism>
<protein>
    <submittedName>
        <fullName evidence="1">Uncharacterized protein</fullName>
    </submittedName>
</protein>
<dbReference type="Gramene" id="MELO3C031675.2.1">
    <property type="protein sequence ID" value="MELO3C031675.2.1"/>
    <property type="gene ID" value="MELO3C031675.2"/>
</dbReference>
<accession>A0A9I9EC10</accession>
<proteinExistence type="predicted"/>
<evidence type="ECO:0000313" key="1">
    <source>
        <dbReference type="EnsemblPlants" id="MELO3C031675.2.1"/>
    </source>
</evidence>